<organism evidence="1 3">
    <name type="scientific">Devosia limi DSM 17137</name>
    <dbReference type="NCBI Taxonomy" id="1121477"/>
    <lineage>
        <taxon>Bacteria</taxon>
        <taxon>Pseudomonadati</taxon>
        <taxon>Pseudomonadota</taxon>
        <taxon>Alphaproteobacteria</taxon>
        <taxon>Hyphomicrobiales</taxon>
        <taxon>Devosiaceae</taxon>
        <taxon>Devosia</taxon>
    </lineage>
</organism>
<gene>
    <name evidence="2" type="ORF">SAMN02745223_02224</name>
    <name evidence="1" type="ORF">VW29_19390</name>
</gene>
<dbReference type="EMBL" id="FQVC01000006">
    <property type="protein sequence ID" value="SHF28855.1"/>
    <property type="molecule type" value="Genomic_DNA"/>
</dbReference>
<reference evidence="1 3" key="1">
    <citation type="submission" date="2015-03" db="EMBL/GenBank/DDBJ databases">
        <authorList>
            <person name="Hassan Y.I."/>
            <person name="Lepp D."/>
            <person name="Zhou T."/>
        </authorList>
    </citation>
    <scope>NUCLEOTIDE SEQUENCE [LARGE SCALE GENOMIC DNA]</scope>
    <source>
        <strain evidence="1 3">DSM 17137</strain>
    </source>
</reference>
<evidence type="ECO:0000313" key="2">
    <source>
        <dbReference type="EMBL" id="SHF28855.1"/>
    </source>
</evidence>
<reference evidence="2 4" key="2">
    <citation type="submission" date="2016-11" db="EMBL/GenBank/DDBJ databases">
        <authorList>
            <person name="Jaros S."/>
            <person name="Januszkiewicz K."/>
            <person name="Wedrychowicz H."/>
        </authorList>
    </citation>
    <scope>NUCLEOTIDE SEQUENCE [LARGE SCALE GENOMIC DNA]</scope>
    <source>
        <strain evidence="2 4">DSM 17137</strain>
    </source>
</reference>
<evidence type="ECO:0000313" key="1">
    <source>
        <dbReference type="EMBL" id="KKB76811.1"/>
    </source>
</evidence>
<keyword evidence="3" id="KW-1185">Reference proteome</keyword>
<dbReference type="PATRIC" id="fig|1121477.3.peg.652"/>
<dbReference type="EMBL" id="LAJF01000148">
    <property type="protein sequence ID" value="KKB76811.1"/>
    <property type="molecule type" value="Genomic_DNA"/>
</dbReference>
<evidence type="ECO:0000313" key="4">
    <source>
        <dbReference type="Proteomes" id="UP000184533"/>
    </source>
</evidence>
<accession>A0A0F5L311</accession>
<name>A0A0F5L311_9HYPH</name>
<dbReference type="RefSeq" id="WP_046136937.1">
    <property type="nucleotide sequence ID" value="NZ_FQVC01000006.1"/>
</dbReference>
<sequence length="73" mass="8124">MILDDIYRVYWMLRSHGEQKRAWRDAAQARIARDRAEAQAAARLQDMLNANPSGALGKATVNDSKALKKGGLL</sequence>
<dbReference type="STRING" id="1121477.SAMN02745223_02224"/>
<dbReference type="Proteomes" id="UP000033608">
    <property type="component" value="Unassembled WGS sequence"/>
</dbReference>
<dbReference type="Proteomes" id="UP000184533">
    <property type="component" value="Unassembled WGS sequence"/>
</dbReference>
<evidence type="ECO:0000313" key="3">
    <source>
        <dbReference type="Proteomes" id="UP000033608"/>
    </source>
</evidence>
<proteinExistence type="predicted"/>
<protein>
    <submittedName>
        <fullName evidence="1">Uncharacterized protein</fullName>
    </submittedName>
</protein>
<dbReference type="AlphaFoldDB" id="A0A0F5L311"/>